<reference evidence="1 2" key="1">
    <citation type="submission" date="2023-01" db="EMBL/GenBank/DDBJ databases">
        <title>Analysis of 21 Apiospora genomes using comparative genomics revels a genus with tremendous synthesis potential of carbohydrate active enzymes and secondary metabolites.</title>
        <authorList>
            <person name="Sorensen T."/>
        </authorList>
    </citation>
    <scope>NUCLEOTIDE SEQUENCE [LARGE SCALE GENOMIC DNA]</scope>
    <source>
        <strain evidence="1 2">CBS 135458</strain>
    </source>
</reference>
<dbReference type="GeneID" id="92086710"/>
<dbReference type="Proteomes" id="UP001480595">
    <property type="component" value="Unassembled WGS sequence"/>
</dbReference>
<evidence type="ECO:0000313" key="2">
    <source>
        <dbReference type="Proteomes" id="UP001480595"/>
    </source>
</evidence>
<dbReference type="RefSeq" id="XP_066721788.1">
    <property type="nucleotide sequence ID" value="XM_066853647.1"/>
</dbReference>
<sequence>MSVTGKSSLAMAKPTLMSLPLEIRTQILDEAVKCDASGLDRDLLLHGQVPRSLMATCKAISDDVYALFMLGYGEPLNIHIAISHHQGKPGPWLSLDHGLARSLEHAMEHWGCTPDMATYLYYKFDIEDLDDPKLKTLLQCAPRVRAMYITLEVPRSAAELAVIWLKVRDTASILSSLSSVKEISLSYNDPECTYSDVKRFHYCPARVNRTCLSNLNVLTSAALAGPFIKGCPSTNAKIPLKSHLSLQHLSWWGIIVDFVDVSSLRYAKLIFQTVEKGICTPGSLNKRAAKNLTHPNDLPTLTTNEVMELRHELRTLSTAVDLFIDTVRGTEGDMLRLRRFATWDCTENNIMSLSAQHKLLRGAGPADQTIRNREKLRNIKKPEPSNKASSVIDT</sequence>
<name>A0ABR1WVS9_9PEZI</name>
<gene>
    <name evidence="1" type="ORF">PG994_002238</name>
</gene>
<dbReference type="EMBL" id="JAQQWL010000002">
    <property type="protein sequence ID" value="KAK8087264.1"/>
    <property type="molecule type" value="Genomic_DNA"/>
</dbReference>
<organism evidence="1 2">
    <name type="scientific">Apiospora phragmitis</name>
    <dbReference type="NCBI Taxonomy" id="2905665"/>
    <lineage>
        <taxon>Eukaryota</taxon>
        <taxon>Fungi</taxon>
        <taxon>Dikarya</taxon>
        <taxon>Ascomycota</taxon>
        <taxon>Pezizomycotina</taxon>
        <taxon>Sordariomycetes</taxon>
        <taxon>Xylariomycetidae</taxon>
        <taxon>Amphisphaeriales</taxon>
        <taxon>Apiosporaceae</taxon>
        <taxon>Apiospora</taxon>
    </lineage>
</organism>
<proteinExistence type="predicted"/>
<comment type="caution">
    <text evidence="1">The sequence shown here is derived from an EMBL/GenBank/DDBJ whole genome shotgun (WGS) entry which is preliminary data.</text>
</comment>
<protein>
    <submittedName>
        <fullName evidence="1">Uncharacterized protein</fullName>
    </submittedName>
</protein>
<evidence type="ECO:0000313" key="1">
    <source>
        <dbReference type="EMBL" id="KAK8087264.1"/>
    </source>
</evidence>
<keyword evidence="2" id="KW-1185">Reference proteome</keyword>
<accession>A0ABR1WVS9</accession>